<dbReference type="Proteomes" id="UP000054843">
    <property type="component" value="Unassembled WGS sequence"/>
</dbReference>
<organism evidence="2 3">
    <name type="scientific">Trichinella papuae</name>
    <dbReference type="NCBI Taxonomy" id="268474"/>
    <lineage>
        <taxon>Eukaryota</taxon>
        <taxon>Metazoa</taxon>
        <taxon>Ecdysozoa</taxon>
        <taxon>Nematoda</taxon>
        <taxon>Enoplea</taxon>
        <taxon>Dorylaimia</taxon>
        <taxon>Trichinellida</taxon>
        <taxon>Trichinellidae</taxon>
        <taxon>Trichinella</taxon>
    </lineage>
</organism>
<protein>
    <submittedName>
        <fullName evidence="2">Uncharacterized protein</fullName>
    </submittedName>
</protein>
<gene>
    <name evidence="2" type="ORF">T10_12946</name>
</gene>
<feature type="transmembrane region" description="Helical" evidence="1">
    <location>
        <begin position="77"/>
        <end position="103"/>
    </location>
</feature>
<keyword evidence="1" id="KW-0812">Transmembrane</keyword>
<sequence length="116" mass="13560">MTADYQLWEIPYLLRYSTQLSISISVIPRLLYYKNKTQVQMLFESATIASGYLWKFSCKDLFYSYLGKNRIFKNFQILWAIAFAVFAEVFDVGAQSCAIFLCFRQSNFSSFSALFD</sequence>
<dbReference type="EMBL" id="JYDO01000042">
    <property type="protein sequence ID" value="KRZ75109.1"/>
    <property type="molecule type" value="Genomic_DNA"/>
</dbReference>
<keyword evidence="1" id="KW-1133">Transmembrane helix</keyword>
<evidence type="ECO:0000256" key="1">
    <source>
        <dbReference type="SAM" id="Phobius"/>
    </source>
</evidence>
<reference evidence="2 3" key="1">
    <citation type="submission" date="2015-01" db="EMBL/GenBank/DDBJ databases">
        <title>Evolution of Trichinella species and genotypes.</title>
        <authorList>
            <person name="Korhonen P.K."/>
            <person name="Edoardo P."/>
            <person name="Giuseppe L.R."/>
            <person name="Gasser R.B."/>
        </authorList>
    </citation>
    <scope>NUCLEOTIDE SEQUENCE [LARGE SCALE GENOMIC DNA]</scope>
    <source>
        <strain evidence="2">ISS1980</strain>
    </source>
</reference>
<comment type="caution">
    <text evidence="2">The sequence shown here is derived from an EMBL/GenBank/DDBJ whole genome shotgun (WGS) entry which is preliminary data.</text>
</comment>
<evidence type="ECO:0000313" key="3">
    <source>
        <dbReference type="Proteomes" id="UP000054843"/>
    </source>
</evidence>
<proteinExistence type="predicted"/>
<evidence type="ECO:0000313" key="2">
    <source>
        <dbReference type="EMBL" id="KRZ75109.1"/>
    </source>
</evidence>
<accession>A0A0V1MUB2</accession>
<keyword evidence="3" id="KW-1185">Reference proteome</keyword>
<keyword evidence="1" id="KW-0472">Membrane</keyword>
<dbReference type="AlphaFoldDB" id="A0A0V1MUB2"/>
<name>A0A0V1MUB2_9BILA</name>